<dbReference type="Proteomes" id="UP000290287">
    <property type="component" value="Unassembled WGS sequence"/>
</dbReference>
<keyword evidence="2" id="KW-1133">Transmembrane helix</keyword>
<dbReference type="Pfam" id="PF10975">
    <property type="entry name" value="DUF2802"/>
    <property type="match status" value="1"/>
</dbReference>
<dbReference type="RefSeq" id="WP_129122574.1">
    <property type="nucleotide sequence ID" value="NZ_PEIB01000014.1"/>
</dbReference>
<keyword evidence="2" id="KW-0812">Transmembrane</keyword>
<dbReference type="OrthoDB" id="5600183at2"/>
<feature type="coiled-coil region" evidence="1">
    <location>
        <begin position="32"/>
        <end position="66"/>
    </location>
</feature>
<comment type="caution">
    <text evidence="3">The sequence shown here is derived from an EMBL/GenBank/DDBJ whole genome shotgun (WGS) entry which is preliminary data.</text>
</comment>
<accession>A0A4Q0YPH5</accession>
<organism evidence="3 4">
    <name type="scientific">Veronia nyctiphanis</name>
    <dbReference type="NCBI Taxonomy" id="1278244"/>
    <lineage>
        <taxon>Bacteria</taxon>
        <taxon>Pseudomonadati</taxon>
        <taxon>Pseudomonadota</taxon>
        <taxon>Gammaproteobacteria</taxon>
        <taxon>Vibrionales</taxon>
        <taxon>Vibrionaceae</taxon>
        <taxon>Veronia</taxon>
    </lineage>
</organism>
<evidence type="ECO:0000313" key="4">
    <source>
        <dbReference type="Proteomes" id="UP000290287"/>
    </source>
</evidence>
<sequence>MLDIALYWLPYVLLAISCVISIVVLLKSRSYKKEMETKMQAMELLLKNSRKQHENLTNQFTELRAGAMGMSQKLAELSGQFDGLVDKQNEIEMLDPDGRLYSRATKMVDLGADINELMEECDLPKAEAELLMNIRRQRATR</sequence>
<keyword evidence="2" id="KW-0472">Membrane</keyword>
<dbReference type="InterPro" id="IPR021244">
    <property type="entry name" value="DUF2802"/>
</dbReference>
<dbReference type="EMBL" id="PEIB01000014">
    <property type="protein sequence ID" value="RXJ72937.1"/>
    <property type="molecule type" value="Genomic_DNA"/>
</dbReference>
<proteinExistence type="predicted"/>
<keyword evidence="4" id="KW-1185">Reference proteome</keyword>
<keyword evidence="1" id="KW-0175">Coiled coil</keyword>
<evidence type="ECO:0000256" key="2">
    <source>
        <dbReference type="SAM" id="Phobius"/>
    </source>
</evidence>
<evidence type="ECO:0000313" key="3">
    <source>
        <dbReference type="EMBL" id="RXJ72937.1"/>
    </source>
</evidence>
<protein>
    <submittedName>
        <fullName evidence="3">DNA repair protein</fullName>
    </submittedName>
</protein>
<evidence type="ECO:0000256" key="1">
    <source>
        <dbReference type="SAM" id="Coils"/>
    </source>
</evidence>
<reference evidence="3 4" key="1">
    <citation type="submission" date="2017-10" db="EMBL/GenBank/DDBJ databases">
        <title>Nyctiphanis sp. nov., isolated from the stomach of the euphausiid Nyctiphanes simplex (Hansen, 1911) in the Gulf of California.</title>
        <authorList>
            <person name="Gomez-Gil B."/>
            <person name="Aguilar-Mendez M."/>
            <person name="Lopez-Cortes A."/>
            <person name="Gomez-Gutierrez J."/>
            <person name="Roque A."/>
            <person name="Lang E."/>
            <person name="Gonzalez-Castillo A."/>
        </authorList>
    </citation>
    <scope>NUCLEOTIDE SEQUENCE [LARGE SCALE GENOMIC DNA]</scope>
    <source>
        <strain evidence="3 4">CAIM 600</strain>
    </source>
</reference>
<name>A0A4Q0YPH5_9GAMM</name>
<gene>
    <name evidence="3" type="ORF">CS022_12705</name>
</gene>
<feature type="transmembrane region" description="Helical" evidence="2">
    <location>
        <begin position="6"/>
        <end position="26"/>
    </location>
</feature>
<dbReference type="AlphaFoldDB" id="A0A4Q0YPH5"/>